<evidence type="ECO:0000256" key="6">
    <source>
        <dbReference type="ARBA" id="ARBA00023136"/>
    </source>
</evidence>
<keyword evidence="2" id="KW-0813">Transport</keyword>
<dbReference type="GO" id="GO:0055085">
    <property type="term" value="P:transmembrane transport"/>
    <property type="evidence" value="ECO:0007669"/>
    <property type="project" value="InterPro"/>
</dbReference>
<dbReference type="PROSITE" id="PS50928">
    <property type="entry name" value="ABC_TM1"/>
    <property type="match status" value="1"/>
</dbReference>
<keyword evidence="5" id="KW-1133">Transmembrane helix</keyword>
<evidence type="ECO:0000313" key="7">
    <source>
        <dbReference type="EMBL" id="BBH18662.1"/>
    </source>
</evidence>
<dbReference type="CDD" id="cd06261">
    <property type="entry name" value="TM_PBP2"/>
    <property type="match status" value="1"/>
</dbReference>
<evidence type="ECO:0000256" key="3">
    <source>
        <dbReference type="ARBA" id="ARBA00022475"/>
    </source>
</evidence>
<dbReference type="OrthoDB" id="9788108at2"/>
<evidence type="ECO:0000313" key="8">
    <source>
        <dbReference type="Proteomes" id="UP000275368"/>
    </source>
</evidence>
<dbReference type="AlphaFoldDB" id="A0A3G9IKH0"/>
<protein>
    <submittedName>
        <fullName evidence="7">Lactose ABC transporter permease</fullName>
    </submittedName>
</protein>
<evidence type="ECO:0000256" key="4">
    <source>
        <dbReference type="ARBA" id="ARBA00022692"/>
    </source>
</evidence>
<keyword evidence="4" id="KW-0812">Transmembrane</keyword>
<name>A0A3G9IKH0_9BACL</name>
<keyword evidence="3" id="KW-1003">Cell membrane</keyword>
<sequence length="298" mass="33853">MRFTRWASTIEQKRAWAGFIFILPWLIGFIYFFLLPFMKSVLFTFSNIQIGTEGMTTTFVGLRNYRATFLEDPDNVRLIFSSLGDMLYQVSIIVILSLFIAVILNQKFRGRLLARAIFALPIIISSGVIIYLLKYDVLAQSLQGNKAADLFQSSELVQVMIQSGFNPKLVAYFTGIVNGIYELVWKSGVQILLFLAALQSIPGYLYEASSIEGATKWESFWKITFPMISPFILVTTVYSIIDTFTDFENPVMKKIFSLVSNMHYETVSTLGIVYFLLVLAVIGIVTAIISRNVFYIEK</sequence>
<dbReference type="EMBL" id="AP019308">
    <property type="protein sequence ID" value="BBH18662.1"/>
    <property type="molecule type" value="Genomic_DNA"/>
</dbReference>
<dbReference type="InterPro" id="IPR000515">
    <property type="entry name" value="MetI-like"/>
</dbReference>
<accession>A0A3G9IKH0</accession>
<evidence type="ECO:0000256" key="1">
    <source>
        <dbReference type="ARBA" id="ARBA00004651"/>
    </source>
</evidence>
<evidence type="ECO:0000256" key="5">
    <source>
        <dbReference type="ARBA" id="ARBA00022989"/>
    </source>
</evidence>
<dbReference type="PANTHER" id="PTHR43227">
    <property type="entry name" value="BLL4140 PROTEIN"/>
    <property type="match status" value="1"/>
</dbReference>
<dbReference type="Gene3D" id="1.10.3720.10">
    <property type="entry name" value="MetI-like"/>
    <property type="match status" value="1"/>
</dbReference>
<dbReference type="SUPFAM" id="SSF161098">
    <property type="entry name" value="MetI-like"/>
    <property type="match status" value="1"/>
</dbReference>
<organism evidence="7 8">
    <name type="scientific">Paenibacillus baekrokdamisoli</name>
    <dbReference type="NCBI Taxonomy" id="1712516"/>
    <lineage>
        <taxon>Bacteria</taxon>
        <taxon>Bacillati</taxon>
        <taxon>Bacillota</taxon>
        <taxon>Bacilli</taxon>
        <taxon>Bacillales</taxon>
        <taxon>Paenibacillaceae</taxon>
        <taxon>Paenibacillus</taxon>
    </lineage>
</organism>
<dbReference type="Proteomes" id="UP000275368">
    <property type="component" value="Chromosome"/>
</dbReference>
<gene>
    <name evidence="7" type="ORF">Back11_00070</name>
</gene>
<proteinExistence type="predicted"/>
<comment type="subcellular location">
    <subcellularLocation>
        <location evidence="1">Cell membrane</location>
        <topology evidence="1">Multi-pass membrane protein</topology>
    </subcellularLocation>
</comment>
<dbReference type="InterPro" id="IPR035906">
    <property type="entry name" value="MetI-like_sf"/>
</dbReference>
<dbReference type="PANTHER" id="PTHR43227:SF3">
    <property type="entry name" value="BINDING-PROTEIN-DEPENDENT TRANSPORT SYSTEMS INNER MEMBRANE COMPONENT"/>
    <property type="match status" value="1"/>
</dbReference>
<evidence type="ECO:0000256" key="2">
    <source>
        <dbReference type="ARBA" id="ARBA00022448"/>
    </source>
</evidence>
<dbReference type="GO" id="GO:0005886">
    <property type="term" value="C:plasma membrane"/>
    <property type="evidence" value="ECO:0007669"/>
    <property type="project" value="UniProtKB-SubCell"/>
</dbReference>
<reference evidence="7 8" key="1">
    <citation type="submission" date="2018-11" db="EMBL/GenBank/DDBJ databases">
        <title>Complete genome sequence of Paenibacillus baekrokdamisoli strain KCTC 33723.</title>
        <authorList>
            <person name="Kang S.W."/>
            <person name="Lee K.C."/>
            <person name="Kim K.K."/>
            <person name="Kim J.S."/>
            <person name="Kim D.S."/>
            <person name="Ko S.H."/>
            <person name="Yang S.H."/>
            <person name="Lee J.S."/>
        </authorList>
    </citation>
    <scope>NUCLEOTIDE SEQUENCE [LARGE SCALE GENOMIC DNA]</scope>
    <source>
        <strain evidence="7 8">KCTC 33723</strain>
    </source>
</reference>
<dbReference type="RefSeq" id="WP_125653134.1">
    <property type="nucleotide sequence ID" value="NZ_AP019308.1"/>
</dbReference>
<keyword evidence="8" id="KW-1185">Reference proteome</keyword>
<dbReference type="KEGG" id="pbk:Back11_00070"/>
<keyword evidence="6" id="KW-0472">Membrane</keyword>
<dbReference type="InterPro" id="IPR050809">
    <property type="entry name" value="UgpAE/MalFG_permease"/>
</dbReference>